<organism evidence="3 4">
    <name type="scientific">Ancylostoma ceylanicum</name>
    <dbReference type="NCBI Taxonomy" id="53326"/>
    <lineage>
        <taxon>Eukaryota</taxon>
        <taxon>Metazoa</taxon>
        <taxon>Ecdysozoa</taxon>
        <taxon>Nematoda</taxon>
        <taxon>Chromadorea</taxon>
        <taxon>Rhabditida</taxon>
        <taxon>Rhabditina</taxon>
        <taxon>Rhabditomorpha</taxon>
        <taxon>Strongyloidea</taxon>
        <taxon>Ancylostomatidae</taxon>
        <taxon>Ancylostomatinae</taxon>
        <taxon>Ancylostoma</taxon>
    </lineage>
</organism>
<dbReference type="GO" id="GO:0006357">
    <property type="term" value="P:regulation of transcription by RNA polymerase II"/>
    <property type="evidence" value="ECO:0007669"/>
    <property type="project" value="TreeGrafter"/>
</dbReference>
<keyword evidence="4" id="KW-1185">Reference proteome</keyword>
<evidence type="ECO:0000313" key="3">
    <source>
        <dbReference type="EMBL" id="EYC41046.1"/>
    </source>
</evidence>
<dbReference type="SUPFAM" id="SSF82199">
    <property type="entry name" value="SET domain"/>
    <property type="match status" value="1"/>
</dbReference>
<dbReference type="Pfam" id="PF00856">
    <property type="entry name" value="SET"/>
    <property type="match status" value="1"/>
</dbReference>
<dbReference type="Gene3D" id="2.170.270.10">
    <property type="entry name" value="SET domain"/>
    <property type="match status" value="1"/>
</dbReference>
<accession>A0A016WNA2</accession>
<dbReference type="Proteomes" id="UP000024635">
    <property type="component" value="Unassembled WGS sequence"/>
</dbReference>
<dbReference type="AlphaFoldDB" id="A0A016WNA2"/>
<dbReference type="InterPro" id="IPR001214">
    <property type="entry name" value="SET_dom"/>
</dbReference>
<comment type="caution">
    <text evidence="3">The sequence shown here is derived from an EMBL/GenBank/DDBJ whole genome shotgun (WGS) entry which is preliminary data.</text>
</comment>
<feature type="domain" description="SET" evidence="2">
    <location>
        <begin position="272"/>
        <end position="408"/>
    </location>
</feature>
<dbReference type="STRING" id="53326.A0A016WNA2"/>
<feature type="region of interest" description="Disordered" evidence="1">
    <location>
        <begin position="125"/>
        <end position="171"/>
    </location>
</feature>
<name>A0A016WNA2_9BILA</name>
<dbReference type="OrthoDB" id="5850751at2759"/>
<dbReference type="GO" id="GO:0005700">
    <property type="term" value="C:polytene chromosome"/>
    <property type="evidence" value="ECO:0007669"/>
    <property type="project" value="TreeGrafter"/>
</dbReference>
<gene>
    <name evidence="3" type="primary">Acey_s0584.g308</name>
    <name evidence="3" type="ORF">Y032_0584g308</name>
</gene>
<sequence length="649" mass="72997">MVRNEEEWPESDSSESSTDELSRSKPGPAFPRDSTAMESAFPETGKAAQLSIPRPTKKRRLATPDDVQQEKRQKVRELVEEIPEPSSGNICEDVEMLETPRTVQEREQEEILEEPVRLVEEIAELSSGNIHETPEMLGTAQPVQEREQKERPAAEQMYEEHRAEKKRDVTEQILEPGSENISGSTERLGPPQAIRQLEQEERAALEEAKKAAGGAEHAVGSQVTTGQLDYVTQQLQLLNETPYREGLSTLSNRYEIADFYRRKQRIPVQDFTWCEVRDIPAIGGRGLFAKVPLPKDCVVCDYSGPIVDVDNWERWRIEMPDEERSLVERYIVEFPGHFRGRLYKRAVLGHDAIYNGTVVLGRLLNHSEVHPNLIYTVQRRGHDVLEACVIFKATRDIRAGEQLLWDYGKDYDRRWLRESCICNACDSVLAEESTALLGRTSPQIVVEGPWTRQPSLSQEVHGKGGVRPPLRVVEVLLSAAHKADSVGFLLEDVGGDALEAYDKSRRNVLGLDEQFTAGLAIPDAANNLCRLFWAAYTDAFQRGNPVVMMLMKTEKDHRPVVVLLGHHIPADSSERYGSCVAYIGSVQKALAVVPQTRSTGDRLTIEEEFKNGTLLKFGELSQNPWHEILNSANITLSQATKLLQKHALG</sequence>
<dbReference type="PANTHER" id="PTHR46167:SF1">
    <property type="entry name" value="N-LYSINE METHYLTRANSFERASE KMT5A"/>
    <property type="match status" value="1"/>
</dbReference>
<evidence type="ECO:0000256" key="1">
    <source>
        <dbReference type="SAM" id="MobiDB-lite"/>
    </source>
</evidence>
<feature type="region of interest" description="Disordered" evidence="1">
    <location>
        <begin position="1"/>
        <end position="95"/>
    </location>
</feature>
<evidence type="ECO:0000259" key="2">
    <source>
        <dbReference type="PROSITE" id="PS50280"/>
    </source>
</evidence>
<dbReference type="InterPro" id="IPR046341">
    <property type="entry name" value="SET_dom_sf"/>
</dbReference>
<protein>
    <recommendedName>
        <fullName evidence="2">SET domain-containing protein</fullName>
    </recommendedName>
</protein>
<dbReference type="InterPro" id="IPR051760">
    <property type="entry name" value="KMT5A"/>
</dbReference>
<feature type="compositionally biased region" description="Basic and acidic residues" evidence="1">
    <location>
        <begin position="68"/>
        <end position="79"/>
    </location>
</feature>
<evidence type="ECO:0000313" key="4">
    <source>
        <dbReference type="Proteomes" id="UP000024635"/>
    </source>
</evidence>
<dbReference type="PANTHER" id="PTHR46167">
    <property type="entry name" value="N-LYSINE METHYLTRANSFERASE KMT5A"/>
    <property type="match status" value="1"/>
</dbReference>
<dbReference type="GO" id="GO:0042799">
    <property type="term" value="F:histone H4K20 methyltransferase activity"/>
    <property type="evidence" value="ECO:0007669"/>
    <property type="project" value="TreeGrafter"/>
</dbReference>
<dbReference type="GO" id="GO:0005634">
    <property type="term" value="C:nucleus"/>
    <property type="evidence" value="ECO:0007669"/>
    <property type="project" value="TreeGrafter"/>
</dbReference>
<reference evidence="4" key="1">
    <citation type="journal article" date="2015" name="Nat. Genet.">
        <title>The genome and transcriptome of the zoonotic hookworm Ancylostoma ceylanicum identify infection-specific gene families.</title>
        <authorList>
            <person name="Schwarz E.M."/>
            <person name="Hu Y."/>
            <person name="Antoshechkin I."/>
            <person name="Miller M.M."/>
            <person name="Sternberg P.W."/>
            <person name="Aroian R.V."/>
        </authorList>
    </citation>
    <scope>NUCLEOTIDE SEQUENCE</scope>
    <source>
        <strain evidence="4">HY135</strain>
    </source>
</reference>
<dbReference type="PROSITE" id="PS50280">
    <property type="entry name" value="SET"/>
    <property type="match status" value="1"/>
</dbReference>
<feature type="compositionally biased region" description="Basic and acidic residues" evidence="1">
    <location>
        <begin position="144"/>
        <end position="170"/>
    </location>
</feature>
<proteinExistence type="predicted"/>
<dbReference type="SMART" id="SM00317">
    <property type="entry name" value="SET"/>
    <property type="match status" value="1"/>
</dbReference>
<dbReference type="GO" id="GO:0043516">
    <property type="term" value="P:regulation of DNA damage response, signal transduction by p53 class mediator"/>
    <property type="evidence" value="ECO:0007669"/>
    <property type="project" value="TreeGrafter"/>
</dbReference>
<dbReference type="EMBL" id="JARK01000184">
    <property type="protein sequence ID" value="EYC41046.1"/>
    <property type="molecule type" value="Genomic_DNA"/>
</dbReference>